<feature type="region of interest" description="Disordered" evidence="1">
    <location>
        <begin position="82"/>
        <end position="109"/>
    </location>
</feature>
<keyword evidence="3" id="KW-1185">Reference proteome</keyword>
<feature type="region of interest" description="Disordered" evidence="1">
    <location>
        <begin position="230"/>
        <end position="254"/>
    </location>
</feature>
<dbReference type="PANTHER" id="PTHR46951:SF2">
    <property type="entry name" value="BED-TYPE DOMAIN-CONTAINING PROTEIN"/>
    <property type="match status" value="1"/>
</dbReference>
<name>A0A445CMC7_ARAHY</name>
<reference evidence="2 3" key="1">
    <citation type="submission" date="2019-01" db="EMBL/GenBank/DDBJ databases">
        <title>Sequencing of cultivated peanut Arachis hypogaea provides insights into genome evolution and oil improvement.</title>
        <authorList>
            <person name="Chen X."/>
        </authorList>
    </citation>
    <scope>NUCLEOTIDE SEQUENCE [LARGE SCALE GENOMIC DNA]</scope>
    <source>
        <strain evidence="3">cv. Fuhuasheng</strain>
        <tissue evidence="2">Leaves</tissue>
    </source>
</reference>
<sequence length="266" mass="29900">MVEIHHHGGKILCRLSDFFAATDLSFSLLFAIAYPPPPIDQPTTITTASRSHSSEGFDHRSHHRVLFRRRARLLFCRRYSPPMEQSQSNPHAQDNAVQDSQTGSSRGKSDPAWQYFTVKYDKNNKAQYTYIFCLNTYNGGGIHRMKYHLAKIPGQIKVCNKVTKDVELQFKRLLEENKKNKAEKRKFTSDCYDVETQAEEECEAPNPVQPPAPATIDRGDVEVDVDLPDVADSSNTASFGGTSEDGGFGLPVYDGDIGTLNDNYDF</sequence>
<dbReference type="Proteomes" id="UP000289738">
    <property type="component" value="Chromosome A06"/>
</dbReference>
<gene>
    <name evidence="2" type="ORF">Ahy_A06g027000</name>
</gene>
<organism evidence="2 3">
    <name type="scientific">Arachis hypogaea</name>
    <name type="common">Peanut</name>
    <dbReference type="NCBI Taxonomy" id="3818"/>
    <lineage>
        <taxon>Eukaryota</taxon>
        <taxon>Viridiplantae</taxon>
        <taxon>Streptophyta</taxon>
        <taxon>Embryophyta</taxon>
        <taxon>Tracheophyta</taxon>
        <taxon>Spermatophyta</taxon>
        <taxon>Magnoliopsida</taxon>
        <taxon>eudicotyledons</taxon>
        <taxon>Gunneridae</taxon>
        <taxon>Pentapetalae</taxon>
        <taxon>rosids</taxon>
        <taxon>fabids</taxon>
        <taxon>Fabales</taxon>
        <taxon>Fabaceae</taxon>
        <taxon>Papilionoideae</taxon>
        <taxon>50 kb inversion clade</taxon>
        <taxon>dalbergioids sensu lato</taxon>
        <taxon>Dalbergieae</taxon>
        <taxon>Pterocarpus clade</taxon>
        <taxon>Arachis</taxon>
    </lineage>
</organism>
<evidence type="ECO:0000313" key="2">
    <source>
        <dbReference type="EMBL" id="RYR52069.1"/>
    </source>
</evidence>
<dbReference type="AlphaFoldDB" id="A0A445CMC7"/>
<accession>A0A445CMC7</accession>
<proteinExistence type="predicted"/>
<feature type="compositionally biased region" description="Polar residues" evidence="1">
    <location>
        <begin position="83"/>
        <end position="106"/>
    </location>
</feature>
<evidence type="ECO:0000256" key="1">
    <source>
        <dbReference type="SAM" id="MobiDB-lite"/>
    </source>
</evidence>
<comment type="caution">
    <text evidence="2">The sequence shown here is derived from an EMBL/GenBank/DDBJ whole genome shotgun (WGS) entry which is preliminary data.</text>
</comment>
<evidence type="ECO:0008006" key="4">
    <source>
        <dbReference type="Google" id="ProtNLM"/>
    </source>
</evidence>
<protein>
    <recommendedName>
        <fullName evidence="4">BED-type domain-containing protein</fullName>
    </recommendedName>
</protein>
<feature type="compositionally biased region" description="Polar residues" evidence="1">
    <location>
        <begin position="232"/>
        <end position="241"/>
    </location>
</feature>
<dbReference type="PANTHER" id="PTHR46951">
    <property type="entry name" value="BED-TYPE DOMAIN-CONTAINING PROTEIN"/>
    <property type="match status" value="1"/>
</dbReference>
<evidence type="ECO:0000313" key="3">
    <source>
        <dbReference type="Proteomes" id="UP000289738"/>
    </source>
</evidence>
<dbReference type="EMBL" id="SDMP01000006">
    <property type="protein sequence ID" value="RYR52069.1"/>
    <property type="molecule type" value="Genomic_DNA"/>
</dbReference>